<dbReference type="AlphaFoldDB" id="A0A0V0GXX4"/>
<proteinExistence type="predicted"/>
<accession>A0A0V0GXX4</accession>
<name>A0A0V0GXX4_SOLCH</name>
<dbReference type="EMBL" id="GEDG01029080">
    <property type="protein sequence ID" value="JAP12771.1"/>
    <property type="molecule type" value="Transcribed_RNA"/>
</dbReference>
<protein>
    <submittedName>
        <fullName evidence="1">Putative ovule protein</fullName>
    </submittedName>
</protein>
<sequence length="84" mass="9562">MPVRALRAFVTIYCLDKKILLANEMMLKTLGPTTRPQEYRYIDKEKNITQTLIPYSSVFQLNDAEVCPKSVTFCSKLLAVCTVS</sequence>
<reference evidence="1" key="1">
    <citation type="submission" date="2015-12" db="EMBL/GenBank/DDBJ databases">
        <title>Gene expression during late stages of embryo sac development: a critical building block for successful pollen-pistil interactions.</title>
        <authorList>
            <person name="Liu Y."/>
            <person name="Joly V."/>
            <person name="Sabar M."/>
            <person name="Matton D.P."/>
        </authorList>
    </citation>
    <scope>NUCLEOTIDE SEQUENCE</scope>
</reference>
<organism evidence="1">
    <name type="scientific">Solanum chacoense</name>
    <name type="common">Chaco potato</name>
    <dbReference type="NCBI Taxonomy" id="4108"/>
    <lineage>
        <taxon>Eukaryota</taxon>
        <taxon>Viridiplantae</taxon>
        <taxon>Streptophyta</taxon>
        <taxon>Embryophyta</taxon>
        <taxon>Tracheophyta</taxon>
        <taxon>Spermatophyta</taxon>
        <taxon>Magnoliopsida</taxon>
        <taxon>eudicotyledons</taxon>
        <taxon>Gunneridae</taxon>
        <taxon>Pentapetalae</taxon>
        <taxon>asterids</taxon>
        <taxon>lamiids</taxon>
        <taxon>Solanales</taxon>
        <taxon>Solanaceae</taxon>
        <taxon>Solanoideae</taxon>
        <taxon>Solaneae</taxon>
        <taxon>Solanum</taxon>
    </lineage>
</organism>
<evidence type="ECO:0000313" key="1">
    <source>
        <dbReference type="EMBL" id="JAP12771.1"/>
    </source>
</evidence>